<dbReference type="InterPro" id="IPR002100">
    <property type="entry name" value="TF_MADSbox"/>
</dbReference>
<evidence type="ECO:0000256" key="4">
    <source>
        <dbReference type="ARBA" id="ARBA00023163"/>
    </source>
</evidence>
<dbReference type="InterPro" id="IPR036879">
    <property type="entry name" value="TF_MADSbox_sf"/>
</dbReference>
<feature type="region of interest" description="Disordered" evidence="7">
    <location>
        <begin position="167"/>
        <end position="206"/>
    </location>
</feature>
<keyword evidence="3" id="KW-0238">DNA-binding</keyword>
<dbReference type="SUPFAM" id="SSF55455">
    <property type="entry name" value="SRF-like"/>
    <property type="match status" value="1"/>
</dbReference>
<protein>
    <recommendedName>
        <fullName evidence="12">MADS-box protein</fullName>
    </recommendedName>
</protein>
<comment type="subcellular location">
    <subcellularLocation>
        <location evidence="1">Nucleus</location>
    </subcellularLocation>
</comment>
<dbReference type="Gene3D" id="3.40.1810.10">
    <property type="entry name" value="Transcription factor, MADS-box"/>
    <property type="match status" value="1"/>
</dbReference>
<feature type="domain" description="K-box" evidence="9">
    <location>
        <begin position="44"/>
        <end position="145"/>
    </location>
</feature>
<evidence type="ECO:0008006" key="12">
    <source>
        <dbReference type="Google" id="ProtNLM"/>
    </source>
</evidence>
<dbReference type="PROSITE" id="PS51297">
    <property type="entry name" value="K_BOX"/>
    <property type="match status" value="1"/>
</dbReference>
<evidence type="ECO:0000259" key="9">
    <source>
        <dbReference type="PROSITE" id="PS51297"/>
    </source>
</evidence>
<dbReference type="EMBL" id="JABTTQ020001678">
    <property type="protein sequence ID" value="KAK6129018.1"/>
    <property type="molecule type" value="Genomic_DNA"/>
</dbReference>
<proteinExistence type="predicted"/>
<accession>A0ABR0V331</accession>
<dbReference type="Proteomes" id="UP001318860">
    <property type="component" value="Unassembled WGS sequence"/>
</dbReference>
<evidence type="ECO:0000256" key="3">
    <source>
        <dbReference type="ARBA" id="ARBA00023125"/>
    </source>
</evidence>
<keyword evidence="2" id="KW-0805">Transcription regulation</keyword>
<dbReference type="InterPro" id="IPR050142">
    <property type="entry name" value="MADS-box/MEF2_TF"/>
</dbReference>
<gene>
    <name evidence="10" type="ORF">DH2020_037248</name>
</gene>
<dbReference type="PROSITE" id="PS50066">
    <property type="entry name" value="MADS_BOX_2"/>
    <property type="match status" value="1"/>
</dbReference>
<evidence type="ECO:0000256" key="5">
    <source>
        <dbReference type="ARBA" id="ARBA00023242"/>
    </source>
</evidence>
<dbReference type="Pfam" id="PF01486">
    <property type="entry name" value="K-box"/>
    <property type="match status" value="1"/>
</dbReference>
<feature type="domain" description="MADS-box" evidence="8">
    <location>
        <begin position="1"/>
        <end position="61"/>
    </location>
</feature>
<feature type="coiled-coil region" evidence="6">
    <location>
        <begin position="90"/>
        <end position="140"/>
    </location>
</feature>
<dbReference type="SMART" id="SM00432">
    <property type="entry name" value="MADS"/>
    <property type="match status" value="1"/>
</dbReference>
<organism evidence="10 11">
    <name type="scientific">Rehmannia glutinosa</name>
    <name type="common">Chinese foxglove</name>
    <dbReference type="NCBI Taxonomy" id="99300"/>
    <lineage>
        <taxon>Eukaryota</taxon>
        <taxon>Viridiplantae</taxon>
        <taxon>Streptophyta</taxon>
        <taxon>Embryophyta</taxon>
        <taxon>Tracheophyta</taxon>
        <taxon>Spermatophyta</taxon>
        <taxon>Magnoliopsida</taxon>
        <taxon>eudicotyledons</taxon>
        <taxon>Gunneridae</taxon>
        <taxon>Pentapetalae</taxon>
        <taxon>asterids</taxon>
        <taxon>lamiids</taxon>
        <taxon>Lamiales</taxon>
        <taxon>Orobanchaceae</taxon>
        <taxon>Rehmannieae</taxon>
        <taxon>Rehmannia</taxon>
    </lineage>
</organism>
<keyword evidence="11" id="KW-1185">Reference proteome</keyword>
<keyword evidence="6" id="KW-0175">Coiled coil</keyword>
<dbReference type="InterPro" id="IPR002487">
    <property type="entry name" value="TF_Kbox"/>
</dbReference>
<evidence type="ECO:0000256" key="6">
    <source>
        <dbReference type="SAM" id="Coils"/>
    </source>
</evidence>
<keyword evidence="5" id="KW-0539">Nucleus</keyword>
<evidence type="ECO:0000313" key="10">
    <source>
        <dbReference type="EMBL" id="KAK6129018.1"/>
    </source>
</evidence>
<evidence type="ECO:0000259" key="8">
    <source>
        <dbReference type="PROSITE" id="PS50066"/>
    </source>
</evidence>
<dbReference type="CDD" id="cd00265">
    <property type="entry name" value="MADS_MEF2_like"/>
    <property type="match status" value="1"/>
</dbReference>
<name>A0ABR0V331_REHGL</name>
<evidence type="ECO:0000256" key="7">
    <source>
        <dbReference type="SAM" id="MobiDB-lite"/>
    </source>
</evidence>
<sequence>MGRGRVELKRIENKISRQVTFSKRRSGLSKKAREISVLCDADVALIVFSPKGKLFDMETILARYEQHTPHKQVGTNYECKDLDPLSLRELQNLEQQLDSGLKRIRTKKERSLKDQNNLLAKQLKEKEKQQVVEINRQQEQQGLPQNVITTFRLPQPLSEELHGISLTIGCGPQHPTTDQEDGNQPRPPRHSNNLIPPWLLSHVNRQ</sequence>
<evidence type="ECO:0000256" key="2">
    <source>
        <dbReference type="ARBA" id="ARBA00023015"/>
    </source>
</evidence>
<evidence type="ECO:0000256" key="1">
    <source>
        <dbReference type="ARBA" id="ARBA00004123"/>
    </source>
</evidence>
<comment type="caution">
    <text evidence="10">The sequence shown here is derived from an EMBL/GenBank/DDBJ whole genome shotgun (WGS) entry which is preliminary data.</text>
</comment>
<keyword evidence="4" id="KW-0804">Transcription</keyword>
<reference evidence="10 11" key="1">
    <citation type="journal article" date="2021" name="Comput. Struct. Biotechnol. J.">
        <title>De novo genome assembly of the potent medicinal plant Rehmannia glutinosa using nanopore technology.</title>
        <authorList>
            <person name="Ma L."/>
            <person name="Dong C."/>
            <person name="Song C."/>
            <person name="Wang X."/>
            <person name="Zheng X."/>
            <person name="Niu Y."/>
            <person name="Chen S."/>
            <person name="Feng W."/>
        </authorList>
    </citation>
    <scope>NUCLEOTIDE SEQUENCE [LARGE SCALE GENOMIC DNA]</scope>
    <source>
        <strain evidence="10">DH-2019</strain>
    </source>
</reference>
<dbReference type="PRINTS" id="PR00404">
    <property type="entry name" value="MADSDOMAIN"/>
</dbReference>
<dbReference type="InterPro" id="IPR033896">
    <property type="entry name" value="MEF2-like_N"/>
</dbReference>
<evidence type="ECO:0000313" key="11">
    <source>
        <dbReference type="Proteomes" id="UP001318860"/>
    </source>
</evidence>
<dbReference type="Pfam" id="PF00319">
    <property type="entry name" value="SRF-TF"/>
    <property type="match status" value="1"/>
</dbReference>
<dbReference type="PANTHER" id="PTHR48019">
    <property type="entry name" value="SERUM RESPONSE FACTOR HOMOLOG"/>
    <property type="match status" value="1"/>
</dbReference>